<keyword evidence="3" id="KW-1185">Reference proteome</keyword>
<dbReference type="EMBL" id="JBHSQB010000018">
    <property type="protein sequence ID" value="MFC6098121.1"/>
    <property type="molecule type" value="Genomic_DNA"/>
</dbReference>
<feature type="chain" id="PRO_5046046477" evidence="1">
    <location>
        <begin position="20"/>
        <end position="364"/>
    </location>
</feature>
<protein>
    <submittedName>
        <fullName evidence="2">Carboxypeptidase-like regulatory domain-containing protein</fullName>
    </submittedName>
</protein>
<evidence type="ECO:0000313" key="3">
    <source>
        <dbReference type="Proteomes" id="UP001596287"/>
    </source>
</evidence>
<evidence type="ECO:0000313" key="2">
    <source>
        <dbReference type="EMBL" id="MFC6098121.1"/>
    </source>
</evidence>
<keyword evidence="1" id="KW-0732">Signal</keyword>
<comment type="caution">
    <text evidence="2">The sequence shown here is derived from an EMBL/GenBank/DDBJ whole genome shotgun (WGS) entry which is preliminary data.</text>
</comment>
<dbReference type="Pfam" id="PF13715">
    <property type="entry name" value="CarbopepD_reg_2"/>
    <property type="match status" value="1"/>
</dbReference>
<dbReference type="RefSeq" id="WP_379793116.1">
    <property type="nucleotide sequence ID" value="NZ_JBHSQB010000018.1"/>
</dbReference>
<gene>
    <name evidence="2" type="ORF">ACFPVY_15825</name>
</gene>
<sequence length="364" mass="42029">MPKIFCFLLVFFISGNAFSQTLEGSIFDKNTKLPLQSATVYLDGTTISTLTDEKGYFKLDSKGNTKSDLVISFVGYLTSRINNAFQYQKIKTFLEEDSIAIDEVFIGKGPFTQKQMLKVFRQYFLGTSQYASFCKIINEDDIYLYFDTDTNSLTATSRTPLKVINNFLGYEVNFDLVDFEVKFNKRTLDSKNVTSSSFAGTTFFKDISNDDKIPQKRKNIYRGSATHFMRTIAYETWETEKFKLIVDKFKVDPKEYFKISDTLGLKKITLIKSPMIRVEKLKSDAKNQIQNSKKPEFIERKDYFTIMYDNHNQSVADFISKEYFVDENGNYSPFYGVVFGGFIGAQKMAEMLPTDFYQSIKKQP</sequence>
<dbReference type="SUPFAM" id="SSF49464">
    <property type="entry name" value="Carboxypeptidase regulatory domain-like"/>
    <property type="match status" value="1"/>
</dbReference>
<dbReference type="InterPro" id="IPR008969">
    <property type="entry name" value="CarboxyPept-like_regulatory"/>
</dbReference>
<evidence type="ECO:0000256" key="1">
    <source>
        <dbReference type="SAM" id="SignalP"/>
    </source>
</evidence>
<feature type="signal peptide" evidence="1">
    <location>
        <begin position="1"/>
        <end position="19"/>
    </location>
</feature>
<name>A0ABW1PR32_9FLAO</name>
<proteinExistence type="predicted"/>
<dbReference type="Gene3D" id="2.60.40.1120">
    <property type="entry name" value="Carboxypeptidase-like, regulatory domain"/>
    <property type="match status" value="1"/>
</dbReference>
<organism evidence="2 3">
    <name type="scientific">Flavobacterium qiangtangense</name>
    <dbReference type="NCBI Taxonomy" id="1442595"/>
    <lineage>
        <taxon>Bacteria</taxon>
        <taxon>Pseudomonadati</taxon>
        <taxon>Bacteroidota</taxon>
        <taxon>Flavobacteriia</taxon>
        <taxon>Flavobacteriales</taxon>
        <taxon>Flavobacteriaceae</taxon>
        <taxon>Flavobacterium</taxon>
    </lineage>
</organism>
<reference evidence="3" key="1">
    <citation type="journal article" date="2019" name="Int. J. Syst. Evol. Microbiol.">
        <title>The Global Catalogue of Microorganisms (GCM) 10K type strain sequencing project: providing services to taxonomists for standard genome sequencing and annotation.</title>
        <authorList>
            <consortium name="The Broad Institute Genomics Platform"/>
            <consortium name="The Broad Institute Genome Sequencing Center for Infectious Disease"/>
            <person name="Wu L."/>
            <person name="Ma J."/>
        </authorList>
    </citation>
    <scope>NUCLEOTIDE SEQUENCE [LARGE SCALE GENOMIC DNA]</scope>
    <source>
        <strain evidence="3">CCUG 49679</strain>
    </source>
</reference>
<accession>A0ABW1PR32</accession>
<dbReference type="Proteomes" id="UP001596287">
    <property type="component" value="Unassembled WGS sequence"/>
</dbReference>